<feature type="signal peptide" evidence="6">
    <location>
        <begin position="1"/>
        <end position="24"/>
    </location>
</feature>
<keyword evidence="4" id="KW-1015">Disulfide bond</keyword>
<feature type="compositionally biased region" description="Polar residues" evidence="5">
    <location>
        <begin position="57"/>
        <end position="67"/>
    </location>
</feature>
<dbReference type="PANTHER" id="PTHR24276:SF98">
    <property type="entry name" value="FI18310P1-RELATED"/>
    <property type="match status" value="1"/>
</dbReference>
<dbReference type="Pfam" id="PF00089">
    <property type="entry name" value="Trypsin"/>
    <property type="match status" value="1"/>
</dbReference>
<dbReference type="InterPro" id="IPR001254">
    <property type="entry name" value="Trypsin_dom"/>
</dbReference>
<evidence type="ECO:0000256" key="5">
    <source>
        <dbReference type="SAM" id="MobiDB-lite"/>
    </source>
</evidence>
<evidence type="ECO:0000313" key="8">
    <source>
        <dbReference type="EMBL" id="CAH0403103.1"/>
    </source>
</evidence>
<sequence>MIKQNLFKIIFCIIVVCCHIYVESDNSVSSESDENPDINEVLDSDEDGRDDEEGRNNTDNNTSTNIEIGSENVIRPREGKNQVLDRKSSDKHVPDNSDQNFYANKTAFRKCTVRSIQSAEKISEEVECNSTLLSHPFSVSIQRKGSHYASGALLNNQTVLTAAAEFYNVRESIKLYKVRLGSVNCKKGGRLVHIKSINIHPSYERGNPAYDVAVLKLAEQVNLTEYIRPVPMSNVTQKVISAKFMTTYWPRLIINGRALPKSAKERTKHHSMRISTQRLIPWKICRTLVDSTEMMLDLNSLCLKPIKTHHSLCMPDPGAPVVAEDGLWGITSGWTSKNCKTSSSPTIFTRTSLKPIRKWLLEFL</sequence>
<dbReference type="InterPro" id="IPR009003">
    <property type="entry name" value="Peptidase_S1_PA"/>
</dbReference>
<dbReference type="Proteomes" id="UP001153292">
    <property type="component" value="Chromosome 22"/>
</dbReference>
<dbReference type="EMBL" id="OU963915">
    <property type="protein sequence ID" value="CAH0403103.1"/>
    <property type="molecule type" value="Genomic_DNA"/>
</dbReference>
<gene>
    <name evidence="8" type="ORF">CHILSU_LOCUS6361</name>
</gene>
<evidence type="ECO:0000313" key="9">
    <source>
        <dbReference type="Proteomes" id="UP001153292"/>
    </source>
</evidence>
<dbReference type="PANTHER" id="PTHR24276">
    <property type="entry name" value="POLYSERASE-RELATED"/>
    <property type="match status" value="1"/>
</dbReference>
<feature type="compositionally biased region" description="Acidic residues" evidence="5">
    <location>
        <begin position="31"/>
        <end position="53"/>
    </location>
</feature>
<name>A0ABN8B269_CHISP</name>
<dbReference type="PROSITE" id="PS50240">
    <property type="entry name" value="TRYPSIN_DOM"/>
    <property type="match status" value="1"/>
</dbReference>
<evidence type="ECO:0000256" key="3">
    <source>
        <dbReference type="ARBA" id="ARBA00022825"/>
    </source>
</evidence>
<feature type="compositionally biased region" description="Basic and acidic residues" evidence="5">
    <location>
        <begin position="74"/>
        <end position="95"/>
    </location>
</feature>
<feature type="chain" id="PRO_5045430146" description="Peptidase S1 domain-containing protein" evidence="6">
    <location>
        <begin position="25"/>
        <end position="364"/>
    </location>
</feature>
<accession>A0ABN8B269</accession>
<feature type="domain" description="Peptidase S1" evidence="7">
    <location>
        <begin position="116"/>
        <end position="364"/>
    </location>
</feature>
<evidence type="ECO:0000256" key="2">
    <source>
        <dbReference type="ARBA" id="ARBA00022801"/>
    </source>
</evidence>
<keyword evidence="6" id="KW-0732">Signal</keyword>
<evidence type="ECO:0000256" key="1">
    <source>
        <dbReference type="ARBA" id="ARBA00022670"/>
    </source>
</evidence>
<keyword evidence="3" id="KW-0720">Serine protease</keyword>
<dbReference type="InterPro" id="IPR050430">
    <property type="entry name" value="Peptidase_S1"/>
</dbReference>
<dbReference type="Gene3D" id="2.40.10.10">
    <property type="entry name" value="Trypsin-like serine proteases"/>
    <property type="match status" value="2"/>
</dbReference>
<dbReference type="InterPro" id="IPR043504">
    <property type="entry name" value="Peptidase_S1_PA_chymotrypsin"/>
</dbReference>
<keyword evidence="9" id="KW-1185">Reference proteome</keyword>
<feature type="region of interest" description="Disordered" evidence="5">
    <location>
        <begin position="27"/>
        <end position="99"/>
    </location>
</feature>
<dbReference type="SUPFAM" id="SSF50494">
    <property type="entry name" value="Trypsin-like serine proteases"/>
    <property type="match status" value="1"/>
</dbReference>
<organism evidence="8 9">
    <name type="scientific">Chilo suppressalis</name>
    <name type="common">Asiatic rice borer moth</name>
    <dbReference type="NCBI Taxonomy" id="168631"/>
    <lineage>
        <taxon>Eukaryota</taxon>
        <taxon>Metazoa</taxon>
        <taxon>Ecdysozoa</taxon>
        <taxon>Arthropoda</taxon>
        <taxon>Hexapoda</taxon>
        <taxon>Insecta</taxon>
        <taxon>Pterygota</taxon>
        <taxon>Neoptera</taxon>
        <taxon>Endopterygota</taxon>
        <taxon>Lepidoptera</taxon>
        <taxon>Glossata</taxon>
        <taxon>Ditrysia</taxon>
        <taxon>Pyraloidea</taxon>
        <taxon>Crambidae</taxon>
        <taxon>Crambinae</taxon>
        <taxon>Chilo</taxon>
    </lineage>
</organism>
<dbReference type="SMART" id="SM00020">
    <property type="entry name" value="Tryp_SPc"/>
    <property type="match status" value="1"/>
</dbReference>
<keyword evidence="2" id="KW-0378">Hydrolase</keyword>
<reference evidence="8" key="1">
    <citation type="submission" date="2021-12" db="EMBL/GenBank/DDBJ databases">
        <authorList>
            <person name="King R."/>
        </authorList>
    </citation>
    <scope>NUCLEOTIDE SEQUENCE</scope>
</reference>
<protein>
    <recommendedName>
        <fullName evidence="7">Peptidase S1 domain-containing protein</fullName>
    </recommendedName>
</protein>
<evidence type="ECO:0000259" key="7">
    <source>
        <dbReference type="PROSITE" id="PS50240"/>
    </source>
</evidence>
<evidence type="ECO:0000256" key="6">
    <source>
        <dbReference type="SAM" id="SignalP"/>
    </source>
</evidence>
<proteinExistence type="predicted"/>
<keyword evidence="1" id="KW-0645">Protease</keyword>
<evidence type="ECO:0000256" key="4">
    <source>
        <dbReference type="ARBA" id="ARBA00023157"/>
    </source>
</evidence>